<protein>
    <submittedName>
        <fullName evidence="9">CL12B protein</fullName>
    </submittedName>
</protein>
<evidence type="ECO:0000313" key="9">
    <source>
        <dbReference type="EMBL" id="KAF0880341.1"/>
    </source>
</evidence>
<dbReference type="PROSITE" id="PS50041">
    <property type="entry name" value="C_TYPE_LECTIN_2"/>
    <property type="match status" value="1"/>
</dbReference>
<dbReference type="PANTHER" id="PTHR22800">
    <property type="entry name" value="C-TYPE LECTIN PROTEINS"/>
    <property type="match status" value="1"/>
</dbReference>
<keyword evidence="5" id="KW-1133">Transmembrane helix</keyword>
<dbReference type="SMART" id="SM00034">
    <property type="entry name" value="CLECT"/>
    <property type="match status" value="1"/>
</dbReference>
<dbReference type="PANTHER" id="PTHR22800:SF257">
    <property type="entry name" value="C-TYPE LECTIN DOMAIN-CONTAINING PROTEIN"/>
    <property type="match status" value="1"/>
</dbReference>
<dbReference type="InterPro" id="IPR001304">
    <property type="entry name" value="C-type_lectin-like"/>
</dbReference>
<evidence type="ECO:0000313" key="10">
    <source>
        <dbReference type="Proteomes" id="UP000475037"/>
    </source>
</evidence>
<keyword evidence="7" id="KW-0325">Glycoprotein</keyword>
<evidence type="ECO:0000256" key="5">
    <source>
        <dbReference type="ARBA" id="ARBA00022989"/>
    </source>
</evidence>
<dbReference type="GO" id="GO:0002223">
    <property type="term" value="P:stimulatory C-type lectin receptor signaling pathway"/>
    <property type="evidence" value="ECO:0007669"/>
    <property type="project" value="TreeGrafter"/>
</dbReference>
<feature type="non-terminal residue" evidence="9">
    <location>
        <position position="165"/>
    </location>
</feature>
<reference evidence="9 10" key="1">
    <citation type="submission" date="2019-11" db="EMBL/GenBank/DDBJ databases">
        <authorList>
            <person name="Yang C."/>
            <person name="Li F."/>
        </authorList>
    </citation>
    <scope>NUCLEOTIDE SEQUENCE [LARGE SCALE GENOMIC DNA]</scope>
    <source>
        <strain evidence="9">KB4526</strain>
        <tissue evidence="9">Muscle</tissue>
    </source>
</reference>
<dbReference type="Gene3D" id="3.10.100.10">
    <property type="entry name" value="Mannose-Binding Protein A, subunit A"/>
    <property type="match status" value="1"/>
</dbReference>
<feature type="non-terminal residue" evidence="9">
    <location>
        <position position="1"/>
    </location>
</feature>
<evidence type="ECO:0000256" key="7">
    <source>
        <dbReference type="ARBA" id="ARBA00023180"/>
    </source>
</evidence>
<evidence type="ECO:0000256" key="1">
    <source>
        <dbReference type="ARBA" id="ARBA00004606"/>
    </source>
</evidence>
<evidence type="ECO:0000256" key="4">
    <source>
        <dbReference type="ARBA" id="ARBA00022968"/>
    </source>
</evidence>
<evidence type="ECO:0000259" key="8">
    <source>
        <dbReference type="PROSITE" id="PS50041"/>
    </source>
</evidence>
<sequence length="165" mass="19178">EVFHRCSGDTRQDMKETEINVSLSEVEDHSILPPPIAWNEDDDTFQGKLDCFGKSCYHFSKEEKTWEKSRVSCQDLQSSLVKIDNKEEQIFLQSKIQYSYWIGLSRFHGGKYPWKWLDGSHPSTNLNFLQSLSHVKCGSLKPSTIYTADCSRNFYYICEKEFTGP</sequence>
<dbReference type="InterPro" id="IPR016187">
    <property type="entry name" value="CTDL_fold"/>
</dbReference>
<dbReference type="AlphaFoldDB" id="A0A6G1AXZ1"/>
<dbReference type="EMBL" id="VOAJ01003119">
    <property type="protein sequence ID" value="KAF0880341.1"/>
    <property type="molecule type" value="Genomic_DNA"/>
</dbReference>
<dbReference type="Proteomes" id="UP000475037">
    <property type="component" value="Unassembled WGS sequence"/>
</dbReference>
<dbReference type="InterPro" id="IPR050919">
    <property type="entry name" value="NKG2/CD94_NK_receptors"/>
</dbReference>
<proteinExistence type="predicted"/>
<comment type="caution">
    <text evidence="9">The sequence shown here is derived from an EMBL/GenBank/DDBJ whole genome shotgun (WGS) entry which is preliminary data.</text>
</comment>
<dbReference type="GO" id="GO:0016020">
    <property type="term" value="C:membrane"/>
    <property type="evidence" value="ECO:0007669"/>
    <property type="project" value="UniProtKB-SubCell"/>
</dbReference>
<dbReference type="GO" id="GO:0045954">
    <property type="term" value="P:positive regulation of natural killer cell mediated cytotoxicity"/>
    <property type="evidence" value="ECO:0007669"/>
    <property type="project" value="TreeGrafter"/>
</dbReference>
<dbReference type="SUPFAM" id="SSF56436">
    <property type="entry name" value="C-type lectin-like"/>
    <property type="match status" value="1"/>
</dbReference>
<dbReference type="Pfam" id="PF00059">
    <property type="entry name" value="Lectin_C"/>
    <property type="match status" value="1"/>
</dbReference>
<keyword evidence="3" id="KW-0430">Lectin</keyword>
<keyword evidence="10" id="KW-1185">Reference proteome</keyword>
<name>A0A6G1AXZ1_CROCR</name>
<dbReference type="InterPro" id="IPR016186">
    <property type="entry name" value="C-type_lectin-like/link_sf"/>
</dbReference>
<evidence type="ECO:0000256" key="3">
    <source>
        <dbReference type="ARBA" id="ARBA00022734"/>
    </source>
</evidence>
<dbReference type="CDD" id="cd03593">
    <property type="entry name" value="CLECT_NK_receptors_like"/>
    <property type="match status" value="1"/>
</dbReference>
<dbReference type="InterPro" id="IPR033992">
    <property type="entry name" value="NKR-like_CTLD"/>
</dbReference>
<keyword evidence="4" id="KW-0735">Signal-anchor</keyword>
<keyword evidence="2" id="KW-0812">Transmembrane</keyword>
<dbReference type="GO" id="GO:0030246">
    <property type="term" value="F:carbohydrate binding"/>
    <property type="evidence" value="ECO:0007669"/>
    <property type="project" value="UniProtKB-KW"/>
</dbReference>
<organism evidence="9 10">
    <name type="scientific">Crocuta crocuta</name>
    <name type="common">Spotted hyena</name>
    <dbReference type="NCBI Taxonomy" id="9678"/>
    <lineage>
        <taxon>Eukaryota</taxon>
        <taxon>Metazoa</taxon>
        <taxon>Chordata</taxon>
        <taxon>Craniata</taxon>
        <taxon>Vertebrata</taxon>
        <taxon>Euteleostomi</taxon>
        <taxon>Mammalia</taxon>
        <taxon>Eutheria</taxon>
        <taxon>Laurasiatheria</taxon>
        <taxon>Carnivora</taxon>
        <taxon>Feliformia</taxon>
        <taxon>Hyaenidae</taxon>
        <taxon>Crocuta</taxon>
    </lineage>
</organism>
<gene>
    <name evidence="9" type="primary">Clec12b_0</name>
    <name evidence="9" type="ORF">FOF47_R04401</name>
</gene>
<accession>A0A6G1AXZ1</accession>
<feature type="domain" description="C-type lectin" evidence="8">
    <location>
        <begin position="52"/>
        <end position="159"/>
    </location>
</feature>
<keyword evidence="6" id="KW-0472">Membrane</keyword>
<evidence type="ECO:0000256" key="6">
    <source>
        <dbReference type="ARBA" id="ARBA00023136"/>
    </source>
</evidence>
<comment type="subcellular location">
    <subcellularLocation>
        <location evidence="1">Membrane</location>
        <topology evidence="1">Single-pass type II membrane protein</topology>
    </subcellularLocation>
</comment>
<evidence type="ECO:0000256" key="2">
    <source>
        <dbReference type="ARBA" id="ARBA00022692"/>
    </source>
</evidence>